<organism evidence="1 2">
    <name type="scientific">Cichorium intybus</name>
    <name type="common">Chicory</name>
    <dbReference type="NCBI Taxonomy" id="13427"/>
    <lineage>
        <taxon>Eukaryota</taxon>
        <taxon>Viridiplantae</taxon>
        <taxon>Streptophyta</taxon>
        <taxon>Embryophyta</taxon>
        <taxon>Tracheophyta</taxon>
        <taxon>Spermatophyta</taxon>
        <taxon>Magnoliopsida</taxon>
        <taxon>eudicotyledons</taxon>
        <taxon>Gunneridae</taxon>
        <taxon>Pentapetalae</taxon>
        <taxon>asterids</taxon>
        <taxon>campanulids</taxon>
        <taxon>Asterales</taxon>
        <taxon>Asteraceae</taxon>
        <taxon>Cichorioideae</taxon>
        <taxon>Cichorieae</taxon>
        <taxon>Cichoriinae</taxon>
        <taxon>Cichorium</taxon>
    </lineage>
</organism>
<accession>A0ACB8YW00</accession>
<protein>
    <submittedName>
        <fullName evidence="1">Uncharacterized protein</fullName>
    </submittedName>
</protein>
<dbReference type="Proteomes" id="UP001055811">
    <property type="component" value="Linkage Group LG09"/>
</dbReference>
<gene>
    <name evidence="1" type="ORF">L2E82_47088</name>
</gene>
<evidence type="ECO:0000313" key="2">
    <source>
        <dbReference type="Proteomes" id="UP001055811"/>
    </source>
</evidence>
<dbReference type="EMBL" id="CM042017">
    <property type="protein sequence ID" value="KAI3689139.1"/>
    <property type="molecule type" value="Genomic_DNA"/>
</dbReference>
<name>A0ACB8YW00_CICIN</name>
<evidence type="ECO:0000313" key="1">
    <source>
        <dbReference type="EMBL" id="KAI3689139.1"/>
    </source>
</evidence>
<reference evidence="2" key="1">
    <citation type="journal article" date="2022" name="Mol. Ecol. Resour.">
        <title>The genomes of chicory, endive, great burdock and yacon provide insights into Asteraceae palaeo-polyploidization history and plant inulin production.</title>
        <authorList>
            <person name="Fan W."/>
            <person name="Wang S."/>
            <person name="Wang H."/>
            <person name="Wang A."/>
            <person name="Jiang F."/>
            <person name="Liu H."/>
            <person name="Zhao H."/>
            <person name="Xu D."/>
            <person name="Zhang Y."/>
        </authorList>
    </citation>
    <scope>NUCLEOTIDE SEQUENCE [LARGE SCALE GENOMIC DNA]</scope>
    <source>
        <strain evidence="2">cv. Punajuju</strain>
    </source>
</reference>
<keyword evidence="2" id="KW-1185">Reference proteome</keyword>
<reference evidence="1 2" key="2">
    <citation type="journal article" date="2022" name="Mol. Ecol. Resour.">
        <title>The genomes of chicory, endive, great burdock and yacon provide insights into Asteraceae paleo-polyploidization history and plant inulin production.</title>
        <authorList>
            <person name="Fan W."/>
            <person name="Wang S."/>
            <person name="Wang H."/>
            <person name="Wang A."/>
            <person name="Jiang F."/>
            <person name="Liu H."/>
            <person name="Zhao H."/>
            <person name="Xu D."/>
            <person name="Zhang Y."/>
        </authorList>
    </citation>
    <scope>NUCLEOTIDE SEQUENCE [LARGE SCALE GENOMIC DNA]</scope>
    <source>
        <strain evidence="2">cv. Punajuju</strain>
        <tissue evidence="1">Leaves</tissue>
    </source>
</reference>
<sequence length="344" mass="39309">MEFQHHHYHNHGFLEDLLDSNFPFGINDIDDQFDQNTLFSNPPTFLESSPLSITSQTSSSLEDFSLPFIFNSQTPNCSSFGQHFIDPFVDCDQSSTAPNDHTTNIKLESSPLLHQDYYSVFSMLEDVQNCHFLHDVGNRVNDLDMPEPHVSTGEPEPERQTGFNMGRNGKNCKVEGQPSKNLMAERRRRKRLNDRLSMLRSVVPKISKMDRTSILGDTIDYMKELIDKINHMQEEMDISSNELNLMTAKPKEIFIRNSPKFDVERRNTDTRVQVSCTSKPELLISTITTLEALGLEIHQCVISCFNDFAMHASCSEEMEQRVILNSEDIKQALFRNAGYGGKCL</sequence>
<comment type="caution">
    <text evidence="1">The sequence shown here is derived from an EMBL/GenBank/DDBJ whole genome shotgun (WGS) entry which is preliminary data.</text>
</comment>
<proteinExistence type="predicted"/>